<gene>
    <name evidence="3" type="ORF">KH265_08150</name>
</gene>
<reference evidence="3" key="1">
    <citation type="submission" date="2021-02" db="EMBL/GenBank/DDBJ databases">
        <title>Infant gut strain persistence is associated with maternal origin, phylogeny, and functional potential including surface adhesion and iron acquisition.</title>
        <authorList>
            <person name="Lou Y.C."/>
        </authorList>
    </citation>
    <scope>NUCLEOTIDE SEQUENCE</scope>
    <source>
        <strain evidence="3">L1_008_092G1_dasL1_008_092G1_concoct_16</strain>
    </source>
</reference>
<dbReference type="Pfam" id="PF19843">
    <property type="entry name" value="DUF6318"/>
    <property type="match status" value="1"/>
</dbReference>
<proteinExistence type="predicted"/>
<dbReference type="PROSITE" id="PS51318">
    <property type="entry name" value="TAT"/>
    <property type="match status" value="1"/>
</dbReference>
<protein>
    <submittedName>
        <fullName evidence="3">ATPase</fullName>
    </submittedName>
</protein>
<sequence>MSFLNHAPSRRNILLGGIGLAALALAGCAKDVRPLANGSTSPASSPSGSPSNSPSPSASASTSSSSSASASGSVRIIPEEEYLKGSDKYLGPLKYEYKDLPDKYVEATDTSPAKNVPTPVIDQTARRTNTLEGAYKTLCAYQSSYVYLMRTGKIEYAINLMNKDDTKLSVELLNVHNLYSKGGWVKGYENKMSILSEYKVRAYASTELSAVSFPCEDWASEFTTYQGGSSQVQKASTIQVPVILVFDQGKWNVTSSDFFKSEYSERFKKIFRGSGSSSSDSSGGSYSGTGV</sequence>
<dbReference type="EMBL" id="JAGZXI010000013">
    <property type="protein sequence ID" value="MBS6635596.1"/>
    <property type="molecule type" value="Genomic_DNA"/>
</dbReference>
<evidence type="ECO:0000259" key="2">
    <source>
        <dbReference type="Pfam" id="PF19843"/>
    </source>
</evidence>
<dbReference type="InterPro" id="IPR006311">
    <property type="entry name" value="TAT_signal"/>
</dbReference>
<feature type="domain" description="DUF6318" evidence="2">
    <location>
        <begin position="103"/>
        <end position="256"/>
    </location>
</feature>
<dbReference type="Proteomes" id="UP000739069">
    <property type="component" value="Unassembled WGS sequence"/>
</dbReference>
<evidence type="ECO:0000256" key="1">
    <source>
        <dbReference type="SAM" id="MobiDB-lite"/>
    </source>
</evidence>
<evidence type="ECO:0000313" key="3">
    <source>
        <dbReference type="EMBL" id="MBS6635596.1"/>
    </source>
</evidence>
<comment type="caution">
    <text evidence="3">The sequence shown here is derived from an EMBL/GenBank/DDBJ whole genome shotgun (WGS) entry which is preliminary data.</text>
</comment>
<dbReference type="InterPro" id="IPR046281">
    <property type="entry name" value="DUF6318"/>
</dbReference>
<feature type="region of interest" description="Disordered" evidence="1">
    <location>
        <begin position="272"/>
        <end position="291"/>
    </location>
</feature>
<feature type="compositionally biased region" description="Low complexity" evidence="1">
    <location>
        <begin position="36"/>
        <end position="72"/>
    </location>
</feature>
<organism evidence="3 4">
    <name type="scientific">Rothia mucilaginosa</name>
    <dbReference type="NCBI Taxonomy" id="43675"/>
    <lineage>
        <taxon>Bacteria</taxon>
        <taxon>Bacillati</taxon>
        <taxon>Actinomycetota</taxon>
        <taxon>Actinomycetes</taxon>
        <taxon>Micrococcales</taxon>
        <taxon>Micrococcaceae</taxon>
        <taxon>Rothia</taxon>
    </lineage>
</organism>
<feature type="region of interest" description="Disordered" evidence="1">
    <location>
        <begin position="35"/>
        <end position="72"/>
    </location>
</feature>
<dbReference type="RefSeq" id="WP_303953687.1">
    <property type="nucleotide sequence ID" value="NZ_JAGZXI010000013.1"/>
</dbReference>
<dbReference type="AlphaFoldDB" id="A0A943TAS5"/>
<evidence type="ECO:0000313" key="4">
    <source>
        <dbReference type="Proteomes" id="UP000739069"/>
    </source>
</evidence>
<name>A0A943TAS5_9MICC</name>
<feature type="compositionally biased region" description="Low complexity" evidence="1">
    <location>
        <begin position="273"/>
        <end position="284"/>
    </location>
</feature>
<accession>A0A943TAS5</accession>